<dbReference type="EMBL" id="CM001219">
    <property type="protein sequence ID" value="AES68597.1"/>
    <property type="molecule type" value="Genomic_DNA"/>
</dbReference>
<dbReference type="Proteomes" id="UP000002051">
    <property type="component" value="Chromosome 3"/>
</dbReference>
<reference evidence="1 3" key="2">
    <citation type="journal article" date="2014" name="BMC Genomics">
        <title>An improved genome release (version Mt4.0) for the model legume Medicago truncatula.</title>
        <authorList>
            <person name="Tang H."/>
            <person name="Krishnakumar V."/>
            <person name="Bidwell S."/>
            <person name="Rosen B."/>
            <person name="Chan A."/>
            <person name="Zhou S."/>
            <person name="Gentzbittel L."/>
            <person name="Childs K.L."/>
            <person name="Yandell M."/>
            <person name="Gundlach H."/>
            <person name="Mayer K.F."/>
            <person name="Schwartz D.C."/>
            <person name="Town C.D."/>
        </authorList>
    </citation>
    <scope>GENOME REANNOTATION</scope>
    <source>
        <strain evidence="2 3">cv. Jemalong A17</strain>
    </source>
</reference>
<dbReference type="EnsemblPlants" id="AES68597">
    <property type="protein sequence ID" value="AES68597"/>
    <property type="gene ID" value="MTR_3g010560"/>
</dbReference>
<evidence type="ECO:0000313" key="1">
    <source>
        <dbReference type="EMBL" id="AES68597.1"/>
    </source>
</evidence>
<dbReference type="HOGENOM" id="CLU_194056_0_0_1"/>
<evidence type="ECO:0000313" key="2">
    <source>
        <dbReference type="EnsemblPlants" id="AES68597"/>
    </source>
</evidence>
<gene>
    <name evidence="1" type="ordered locus">MTR_3g010560</name>
</gene>
<protein>
    <submittedName>
        <fullName evidence="1 2">Uncharacterized protein</fullName>
    </submittedName>
</protein>
<name>G7IVF9_MEDTR</name>
<organism evidence="1 3">
    <name type="scientific">Medicago truncatula</name>
    <name type="common">Barrel medic</name>
    <name type="synonym">Medicago tribuloides</name>
    <dbReference type="NCBI Taxonomy" id="3880"/>
    <lineage>
        <taxon>Eukaryota</taxon>
        <taxon>Viridiplantae</taxon>
        <taxon>Streptophyta</taxon>
        <taxon>Embryophyta</taxon>
        <taxon>Tracheophyta</taxon>
        <taxon>Spermatophyta</taxon>
        <taxon>Magnoliopsida</taxon>
        <taxon>eudicotyledons</taxon>
        <taxon>Gunneridae</taxon>
        <taxon>Pentapetalae</taxon>
        <taxon>rosids</taxon>
        <taxon>fabids</taxon>
        <taxon>Fabales</taxon>
        <taxon>Fabaceae</taxon>
        <taxon>Papilionoideae</taxon>
        <taxon>50 kb inversion clade</taxon>
        <taxon>NPAAA clade</taxon>
        <taxon>Hologalegina</taxon>
        <taxon>IRL clade</taxon>
        <taxon>Trifolieae</taxon>
        <taxon>Medicago</taxon>
    </lineage>
</organism>
<dbReference type="PaxDb" id="3880-AES68597"/>
<evidence type="ECO:0000313" key="3">
    <source>
        <dbReference type="Proteomes" id="UP000002051"/>
    </source>
</evidence>
<proteinExistence type="predicted"/>
<reference evidence="1 3" key="1">
    <citation type="journal article" date="2011" name="Nature">
        <title>The Medicago genome provides insight into the evolution of rhizobial symbioses.</title>
        <authorList>
            <person name="Young N.D."/>
            <person name="Debelle F."/>
            <person name="Oldroyd G.E."/>
            <person name="Geurts R."/>
            <person name="Cannon S.B."/>
            <person name="Udvardi M.K."/>
            <person name="Benedito V.A."/>
            <person name="Mayer K.F."/>
            <person name="Gouzy J."/>
            <person name="Schoof H."/>
            <person name="Van de Peer Y."/>
            <person name="Proost S."/>
            <person name="Cook D.R."/>
            <person name="Meyers B.C."/>
            <person name="Spannagl M."/>
            <person name="Cheung F."/>
            <person name="De Mita S."/>
            <person name="Krishnakumar V."/>
            <person name="Gundlach H."/>
            <person name="Zhou S."/>
            <person name="Mudge J."/>
            <person name="Bharti A.K."/>
            <person name="Murray J.D."/>
            <person name="Naoumkina M.A."/>
            <person name="Rosen B."/>
            <person name="Silverstein K.A."/>
            <person name="Tang H."/>
            <person name="Rombauts S."/>
            <person name="Zhao P.X."/>
            <person name="Zhou P."/>
            <person name="Barbe V."/>
            <person name="Bardou P."/>
            <person name="Bechner M."/>
            <person name="Bellec A."/>
            <person name="Berger A."/>
            <person name="Berges H."/>
            <person name="Bidwell S."/>
            <person name="Bisseling T."/>
            <person name="Choisne N."/>
            <person name="Couloux A."/>
            <person name="Denny R."/>
            <person name="Deshpande S."/>
            <person name="Dai X."/>
            <person name="Doyle J.J."/>
            <person name="Dudez A.M."/>
            <person name="Farmer A.D."/>
            <person name="Fouteau S."/>
            <person name="Franken C."/>
            <person name="Gibelin C."/>
            <person name="Gish J."/>
            <person name="Goldstein S."/>
            <person name="Gonzalez A.J."/>
            <person name="Green P.J."/>
            <person name="Hallab A."/>
            <person name="Hartog M."/>
            <person name="Hua A."/>
            <person name="Humphray S.J."/>
            <person name="Jeong D.H."/>
            <person name="Jing Y."/>
            <person name="Jocker A."/>
            <person name="Kenton S.M."/>
            <person name="Kim D.J."/>
            <person name="Klee K."/>
            <person name="Lai H."/>
            <person name="Lang C."/>
            <person name="Lin S."/>
            <person name="Macmil S.L."/>
            <person name="Magdelenat G."/>
            <person name="Matthews L."/>
            <person name="McCorrison J."/>
            <person name="Monaghan E.L."/>
            <person name="Mun J.H."/>
            <person name="Najar F.Z."/>
            <person name="Nicholson C."/>
            <person name="Noirot C."/>
            <person name="O'Bleness M."/>
            <person name="Paule C.R."/>
            <person name="Poulain J."/>
            <person name="Prion F."/>
            <person name="Qin B."/>
            <person name="Qu C."/>
            <person name="Retzel E.F."/>
            <person name="Riddle C."/>
            <person name="Sallet E."/>
            <person name="Samain S."/>
            <person name="Samson N."/>
            <person name="Sanders I."/>
            <person name="Saurat O."/>
            <person name="Scarpelli C."/>
            <person name="Schiex T."/>
            <person name="Segurens B."/>
            <person name="Severin A.J."/>
            <person name="Sherrier D.J."/>
            <person name="Shi R."/>
            <person name="Sims S."/>
            <person name="Singer S.R."/>
            <person name="Sinharoy S."/>
            <person name="Sterck L."/>
            <person name="Viollet A."/>
            <person name="Wang B.B."/>
            <person name="Wang K."/>
            <person name="Wang M."/>
            <person name="Wang X."/>
            <person name="Warfsmann J."/>
            <person name="Weissenbach J."/>
            <person name="White D.D."/>
            <person name="White J.D."/>
            <person name="Wiley G.B."/>
            <person name="Wincker P."/>
            <person name="Xing Y."/>
            <person name="Yang L."/>
            <person name="Yao Z."/>
            <person name="Ying F."/>
            <person name="Zhai J."/>
            <person name="Zhou L."/>
            <person name="Zuber A."/>
            <person name="Denarie J."/>
            <person name="Dixon R.A."/>
            <person name="May G.D."/>
            <person name="Schwartz D.C."/>
            <person name="Rogers J."/>
            <person name="Quetier F."/>
            <person name="Town C.D."/>
            <person name="Roe B.A."/>
        </authorList>
    </citation>
    <scope>NUCLEOTIDE SEQUENCE [LARGE SCALE GENOMIC DNA]</scope>
    <source>
        <strain evidence="1">A17</strain>
        <strain evidence="2 3">cv. Jemalong A17</strain>
    </source>
</reference>
<reference evidence="2" key="3">
    <citation type="submission" date="2015-04" db="UniProtKB">
        <authorList>
            <consortium name="EnsemblPlants"/>
        </authorList>
    </citation>
    <scope>IDENTIFICATION</scope>
    <source>
        <strain evidence="2">cv. Jemalong A17</strain>
    </source>
</reference>
<accession>G7IVF9</accession>
<keyword evidence="3" id="KW-1185">Reference proteome</keyword>
<sequence>MLLKLDSSVEIENRHGNGAGWGRVSPSPTSIYLPVTLPISNGDEKLNFIPIPNGFGYSHHIPVPALNQFF</sequence>
<dbReference type="AlphaFoldDB" id="G7IVF9"/>